<evidence type="ECO:0000313" key="2">
    <source>
        <dbReference type="EMBL" id="KJF79250.1"/>
    </source>
</evidence>
<dbReference type="AlphaFoldDB" id="A0A0D8LBA8"/>
<keyword evidence="1" id="KW-1133">Transmembrane helix</keyword>
<protein>
    <submittedName>
        <fullName evidence="2">Uncharacterized protein</fullName>
    </submittedName>
</protein>
<dbReference type="PATRIC" id="fig|582.24.peg.169"/>
<keyword evidence="1" id="KW-0812">Transmembrane</keyword>
<organism evidence="2 3">
    <name type="scientific">Morganella morganii</name>
    <name type="common">Proteus morganii</name>
    <dbReference type="NCBI Taxonomy" id="582"/>
    <lineage>
        <taxon>Bacteria</taxon>
        <taxon>Pseudomonadati</taxon>
        <taxon>Pseudomonadota</taxon>
        <taxon>Gammaproteobacteria</taxon>
        <taxon>Enterobacterales</taxon>
        <taxon>Morganellaceae</taxon>
        <taxon>Morganella</taxon>
    </lineage>
</organism>
<keyword evidence="1" id="KW-0472">Membrane</keyword>
<dbReference type="EMBL" id="JZSH01000002">
    <property type="protein sequence ID" value="KJF79250.1"/>
    <property type="molecule type" value="Genomic_DNA"/>
</dbReference>
<sequence length="66" mass="7550">MITYQTGEKISRNNGKSSVRYWNSSTSASAFSAAFGYDMFLQKMKMLLHQIGAGFYFLCIRSGFFR</sequence>
<feature type="transmembrane region" description="Helical" evidence="1">
    <location>
        <begin position="46"/>
        <end position="64"/>
    </location>
</feature>
<dbReference type="Proteomes" id="UP000032582">
    <property type="component" value="Unassembled WGS sequence"/>
</dbReference>
<comment type="caution">
    <text evidence="2">The sequence shown here is derived from an EMBL/GenBank/DDBJ whole genome shotgun (WGS) entry which is preliminary data.</text>
</comment>
<name>A0A0D8LBA8_MORMO</name>
<evidence type="ECO:0000256" key="1">
    <source>
        <dbReference type="SAM" id="Phobius"/>
    </source>
</evidence>
<proteinExistence type="predicted"/>
<evidence type="ECO:0000313" key="3">
    <source>
        <dbReference type="Proteomes" id="UP000032582"/>
    </source>
</evidence>
<reference evidence="2 3" key="1">
    <citation type="submission" date="2015-02" db="EMBL/GenBank/DDBJ databases">
        <title>Whole genome shotgun sequencing of cultured foodborne pathogen.</title>
        <authorList>
            <person name="Timme R."/>
            <person name="Allard M.W."/>
            <person name="Strain E."/>
            <person name="Evans P.S."/>
            <person name="Brown E."/>
        </authorList>
    </citation>
    <scope>NUCLEOTIDE SEQUENCE [LARGE SCALE GENOMIC DNA]</scope>
    <source>
        <strain evidence="2 3">GCSL-TSO-24</strain>
    </source>
</reference>
<accession>A0A0D8LBA8</accession>
<feature type="transmembrane region" description="Helical" evidence="1">
    <location>
        <begin position="21"/>
        <end position="40"/>
    </location>
</feature>
<gene>
    <name evidence="2" type="ORF">UA45_00575</name>
</gene>